<dbReference type="Proteomes" id="UP000044841">
    <property type="component" value="Unassembled WGS sequence"/>
</dbReference>
<dbReference type="InterPro" id="IPR040976">
    <property type="entry name" value="Pkinase_fungal"/>
</dbReference>
<feature type="region of interest" description="Disordered" evidence="1">
    <location>
        <begin position="377"/>
        <end position="434"/>
    </location>
</feature>
<dbReference type="Pfam" id="PF17667">
    <property type="entry name" value="Pkinase_fungal"/>
    <property type="match status" value="2"/>
</dbReference>
<feature type="region of interest" description="Disordered" evidence="1">
    <location>
        <begin position="1"/>
        <end position="23"/>
    </location>
</feature>
<feature type="domain" description="Fungal-type protein kinase" evidence="2">
    <location>
        <begin position="464"/>
        <end position="577"/>
    </location>
</feature>
<dbReference type="AlphaFoldDB" id="A0A0K6GHD0"/>
<evidence type="ECO:0000259" key="2">
    <source>
        <dbReference type="Pfam" id="PF17667"/>
    </source>
</evidence>
<evidence type="ECO:0000313" key="4">
    <source>
        <dbReference type="Proteomes" id="UP000044841"/>
    </source>
</evidence>
<dbReference type="PANTHER" id="PTHR38248">
    <property type="entry name" value="FUNK1 6"/>
    <property type="match status" value="1"/>
</dbReference>
<name>A0A0K6GHD0_9AGAM</name>
<sequence>MATYDNPPTRPRHTHSVNYPSPRMKDCRNTLTLDVPKIVEVTKGSLIDSVLTLVPTSEVEQVCIELCSTSQISDEDPDNPRWVCLPEDPGNSKRHGIESFQFFEKIVEAVDSCRPNKSQELQLKFSVSENTTPLGQRHNTSRPDGYFYLAASNSSLVRWADILLPMEFKNKDTLEKRVDNRAKLIWSMHRIMRTDAQRRYVLGLTCENTTARLWYNDRSDIVASDTFDINKDWKYLVRIILSMLVATRVDTGYDPSIVTFPAINLETEPKYDITIYNNDAQTTNVYRTIEMISGVGADSMVGRGTRVWKCQRVENGKPTGPFYAIKVVWVHPDRPAEHILLQEIRKEQPKYSKHFLTVVDYGFAPLSLGLPSTPFNTHNPLGRSKNLEPTGISLSTRVPPRSNHTSNTSKDTSGHNSRDSPGHPEDISNSSEEGYHGTYTLSECPRQCYLVVFKEIGEPVHKLPSSGNILLVPKDDFEERGVIMDLEYCNSTKENKPQHEVQAGTETFMATEVALMEHHRLYELRLAAPQLASMEALKHQDAKADANPSLDETPLPSFRYNALHDMESVWWLCTWIMLYFIHPKEDASAWQEQYRAVFRSPATKLRFLLHPNRFKRYASHLSNLPESQSLVAYLQYWLKILDNTYSIAYTQQDKTYQFSVIEIDPETINDAYDLGRRQLLKLRELSEKLTFALAPLPRLLEAACREAGASATGNSFEPKAGGSSVANSSGRIMPPPKKRRYVYLKLILFCR</sequence>
<proteinExistence type="predicted"/>
<dbReference type="PANTHER" id="PTHR38248:SF2">
    <property type="entry name" value="FUNK1 11"/>
    <property type="match status" value="1"/>
</dbReference>
<accession>A0A0K6GHD0</accession>
<reference evidence="3 4" key="1">
    <citation type="submission" date="2015-07" db="EMBL/GenBank/DDBJ databases">
        <authorList>
            <person name="Noorani M."/>
        </authorList>
    </citation>
    <scope>NUCLEOTIDE SEQUENCE [LARGE SCALE GENOMIC DNA]</scope>
    <source>
        <strain evidence="3">BBA 69670</strain>
    </source>
</reference>
<gene>
    <name evidence="3" type="ORF">RSOLAG22IIIB_12980</name>
</gene>
<feature type="compositionally biased region" description="Polar residues" evidence="1">
    <location>
        <begin position="392"/>
        <end position="411"/>
    </location>
</feature>
<feature type="region of interest" description="Disordered" evidence="1">
    <location>
        <begin position="711"/>
        <end position="732"/>
    </location>
</feature>
<keyword evidence="4" id="KW-1185">Reference proteome</keyword>
<dbReference type="EMBL" id="CYGV01001942">
    <property type="protein sequence ID" value="CUA78008.1"/>
    <property type="molecule type" value="Genomic_DNA"/>
</dbReference>
<feature type="domain" description="Fungal-type protein kinase" evidence="2">
    <location>
        <begin position="154"/>
        <end position="347"/>
    </location>
</feature>
<organism evidence="3 4">
    <name type="scientific">Rhizoctonia solani</name>
    <dbReference type="NCBI Taxonomy" id="456999"/>
    <lineage>
        <taxon>Eukaryota</taxon>
        <taxon>Fungi</taxon>
        <taxon>Dikarya</taxon>
        <taxon>Basidiomycota</taxon>
        <taxon>Agaricomycotina</taxon>
        <taxon>Agaricomycetes</taxon>
        <taxon>Cantharellales</taxon>
        <taxon>Ceratobasidiaceae</taxon>
        <taxon>Rhizoctonia</taxon>
    </lineage>
</organism>
<evidence type="ECO:0000256" key="1">
    <source>
        <dbReference type="SAM" id="MobiDB-lite"/>
    </source>
</evidence>
<evidence type="ECO:0000313" key="3">
    <source>
        <dbReference type="EMBL" id="CUA78008.1"/>
    </source>
</evidence>
<protein>
    <submittedName>
        <fullName evidence="3">TBC1 domain family member 31</fullName>
    </submittedName>
</protein>
<feature type="compositionally biased region" description="Basic and acidic residues" evidence="1">
    <location>
        <begin position="412"/>
        <end position="426"/>
    </location>
</feature>